<reference evidence="1 2" key="1">
    <citation type="journal article" date="2019" name="Int. J. Syst. Evol. Microbiol.">
        <title>The Global Catalogue of Microorganisms (GCM) 10K type strain sequencing project: providing services to taxonomists for standard genome sequencing and annotation.</title>
        <authorList>
            <consortium name="The Broad Institute Genomics Platform"/>
            <consortium name="The Broad Institute Genome Sequencing Center for Infectious Disease"/>
            <person name="Wu L."/>
            <person name="Ma J."/>
        </authorList>
    </citation>
    <scope>NUCLEOTIDE SEQUENCE [LARGE SCALE GENOMIC DNA]</scope>
    <source>
        <strain evidence="1 2">NBRC 111368</strain>
    </source>
</reference>
<dbReference type="EMBL" id="JBHSWU010000005">
    <property type="protein sequence ID" value="MFC6723141.1"/>
    <property type="molecule type" value="Genomic_DNA"/>
</dbReference>
<keyword evidence="2" id="KW-1185">Reference proteome</keyword>
<dbReference type="InterPro" id="IPR036388">
    <property type="entry name" value="WH-like_DNA-bd_sf"/>
</dbReference>
<dbReference type="AlphaFoldDB" id="A0ABD5RUX4"/>
<gene>
    <name evidence="1" type="ORF">ACFQE1_01785</name>
</gene>
<name>A0ABD5RUX4_9EURY</name>
<sequence length="184" mass="20650">MTKYENWKPYSTEKQRVESLDDMSDLTIEILVALKNEDGSATTSELATLTGAESDKVKYRYKKLEEKYELVTVDRQGVRENGVALPNVVSLTETCQDIVESVDLSEYHDGEQGAERPTTQRLDELERDLNVLESHVGSDVRDRLDQQEAVIAGLVRIVQESNDMSLNDLPGNAVVEDAVMGDRE</sequence>
<evidence type="ECO:0000313" key="2">
    <source>
        <dbReference type="Proteomes" id="UP001596328"/>
    </source>
</evidence>
<organism evidence="1 2">
    <name type="scientific">Halobium palmae</name>
    <dbReference type="NCBI Taxonomy" id="1776492"/>
    <lineage>
        <taxon>Archaea</taxon>
        <taxon>Methanobacteriati</taxon>
        <taxon>Methanobacteriota</taxon>
        <taxon>Stenosarchaea group</taxon>
        <taxon>Halobacteria</taxon>
        <taxon>Halobacteriales</taxon>
        <taxon>Haloferacaceae</taxon>
        <taxon>Halobium</taxon>
    </lineage>
</organism>
<accession>A0ABD5RUX4</accession>
<dbReference type="Proteomes" id="UP001596328">
    <property type="component" value="Unassembled WGS sequence"/>
</dbReference>
<comment type="caution">
    <text evidence="1">The sequence shown here is derived from an EMBL/GenBank/DDBJ whole genome shotgun (WGS) entry which is preliminary data.</text>
</comment>
<dbReference type="Gene3D" id="1.10.10.10">
    <property type="entry name" value="Winged helix-like DNA-binding domain superfamily/Winged helix DNA-binding domain"/>
    <property type="match status" value="1"/>
</dbReference>
<protein>
    <submittedName>
        <fullName evidence="1">Uncharacterized protein</fullName>
    </submittedName>
</protein>
<evidence type="ECO:0000313" key="1">
    <source>
        <dbReference type="EMBL" id="MFC6723141.1"/>
    </source>
</evidence>
<proteinExistence type="predicted"/>